<accession>A0AAV4TAQ5</accession>
<gene>
    <name evidence="1" type="ORF">CEXT_784131</name>
</gene>
<sequence length="104" mass="12172">MKVTPRYSLRKRESLSLQGFVFSLPLPGKDCRVLIMRGLGTTVYHRSPTDLPHAPGIRKWYFVSSVRKKKKKKEGVERRGCQKGRGEYWLRLESRYIVFMVNGK</sequence>
<comment type="caution">
    <text evidence="1">The sequence shown here is derived from an EMBL/GenBank/DDBJ whole genome shotgun (WGS) entry which is preliminary data.</text>
</comment>
<dbReference type="EMBL" id="BPLR01010967">
    <property type="protein sequence ID" value="GIY43365.1"/>
    <property type="molecule type" value="Genomic_DNA"/>
</dbReference>
<evidence type="ECO:0000313" key="1">
    <source>
        <dbReference type="EMBL" id="GIY43365.1"/>
    </source>
</evidence>
<organism evidence="1 2">
    <name type="scientific">Caerostris extrusa</name>
    <name type="common">Bark spider</name>
    <name type="synonym">Caerostris bankana</name>
    <dbReference type="NCBI Taxonomy" id="172846"/>
    <lineage>
        <taxon>Eukaryota</taxon>
        <taxon>Metazoa</taxon>
        <taxon>Ecdysozoa</taxon>
        <taxon>Arthropoda</taxon>
        <taxon>Chelicerata</taxon>
        <taxon>Arachnida</taxon>
        <taxon>Araneae</taxon>
        <taxon>Araneomorphae</taxon>
        <taxon>Entelegynae</taxon>
        <taxon>Araneoidea</taxon>
        <taxon>Araneidae</taxon>
        <taxon>Caerostris</taxon>
    </lineage>
</organism>
<name>A0AAV4TAQ5_CAEEX</name>
<proteinExistence type="predicted"/>
<keyword evidence="2" id="KW-1185">Reference proteome</keyword>
<reference evidence="1 2" key="1">
    <citation type="submission" date="2021-06" db="EMBL/GenBank/DDBJ databases">
        <title>Caerostris extrusa draft genome.</title>
        <authorList>
            <person name="Kono N."/>
            <person name="Arakawa K."/>
        </authorList>
    </citation>
    <scope>NUCLEOTIDE SEQUENCE [LARGE SCALE GENOMIC DNA]</scope>
</reference>
<evidence type="ECO:0000313" key="2">
    <source>
        <dbReference type="Proteomes" id="UP001054945"/>
    </source>
</evidence>
<dbReference type="Proteomes" id="UP001054945">
    <property type="component" value="Unassembled WGS sequence"/>
</dbReference>
<dbReference type="AlphaFoldDB" id="A0AAV4TAQ5"/>
<protein>
    <submittedName>
        <fullName evidence="1">Uncharacterized protein</fullName>
    </submittedName>
</protein>